<evidence type="ECO:0000259" key="1">
    <source>
        <dbReference type="Pfam" id="PF01638"/>
    </source>
</evidence>
<gene>
    <name evidence="2" type="ORF">HWI92_11130</name>
</gene>
<evidence type="ECO:0000313" key="3">
    <source>
        <dbReference type="Proteomes" id="UP000612680"/>
    </source>
</evidence>
<evidence type="ECO:0000313" key="2">
    <source>
        <dbReference type="EMBL" id="QRR04150.1"/>
    </source>
</evidence>
<dbReference type="Pfam" id="PF01638">
    <property type="entry name" value="HxlR"/>
    <property type="match status" value="1"/>
</dbReference>
<sequence>MIKAADLIQRKVYPVMPPMVKYSLTPAR</sequence>
<dbReference type="Proteomes" id="UP000612680">
    <property type="component" value="Chromosome"/>
</dbReference>
<dbReference type="RefSeq" id="WP_204664482.1">
    <property type="nucleotide sequence ID" value="NZ_CP056775.1"/>
</dbReference>
<accession>A0ABX7IEB2</accession>
<reference evidence="2 3" key="1">
    <citation type="submission" date="2020-06" db="EMBL/GenBank/DDBJ databases">
        <title>Dyadobacter sandarakinus sp. nov., isolated from the soil of the Arctic Yellow River Station.</title>
        <authorList>
            <person name="Zhang Y."/>
            <person name="Peng F."/>
        </authorList>
    </citation>
    <scope>NUCLEOTIDE SEQUENCE [LARGE SCALE GENOMIC DNA]</scope>
    <source>
        <strain evidence="2 3">Q3-56</strain>
    </source>
</reference>
<dbReference type="InterPro" id="IPR002577">
    <property type="entry name" value="HTH_HxlR"/>
</dbReference>
<proteinExistence type="predicted"/>
<name>A0ABX7IEB2_9BACT</name>
<organism evidence="2 3">
    <name type="scientific">Dyadobacter sandarakinus</name>
    <dbReference type="NCBI Taxonomy" id="2747268"/>
    <lineage>
        <taxon>Bacteria</taxon>
        <taxon>Pseudomonadati</taxon>
        <taxon>Bacteroidota</taxon>
        <taxon>Cytophagia</taxon>
        <taxon>Cytophagales</taxon>
        <taxon>Spirosomataceae</taxon>
        <taxon>Dyadobacter</taxon>
    </lineage>
</organism>
<dbReference type="EMBL" id="CP056775">
    <property type="protein sequence ID" value="QRR04150.1"/>
    <property type="molecule type" value="Genomic_DNA"/>
</dbReference>
<keyword evidence="3" id="KW-1185">Reference proteome</keyword>
<feature type="domain" description="HTH hxlR-type" evidence="1">
    <location>
        <begin position="3"/>
        <end position="26"/>
    </location>
</feature>
<protein>
    <submittedName>
        <fullName evidence="2">Winged helix-turn-helix transcriptional regulator</fullName>
    </submittedName>
</protein>